<proteinExistence type="predicted"/>
<dbReference type="RefSeq" id="WP_151131855.1">
    <property type="nucleotide sequence ID" value="NZ_CP043311.1"/>
</dbReference>
<organism evidence="2 3">
    <name type="scientific">Metapseudomonas lalkuanensis</name>
    <dbReference type="NCBI Taxonomy" id="2604832"/>
    <lineage>
        <taxon>Bacteria</taxon>
        <taxon>Pseudomonadati</taxon>
        <taxon>Pseudomonadota</taxon>
        <taxon>Gammaproteobacteria</taxon>
        <taxon>Pseudomonadales</taxon>
        <taxon>Pseudomonadaceae</taxon>
        <taxon>Metapseudomonas</taxon>
    </lineage>
</organism>
<protein>
    <submittedName>
        <fullName evidence="2">Uncharacterized protein</fullName>
    </submittedName>
</protein>
<dbReference type="EMBL" id="CP043311">
    <property type="protein sequence ID" value="QEY61307.1"/>
    <property type="molecule type" value="Genomic_DNA"/>
</dbReference>
<feature type="chain" id="PRO_5023943003" evidence="1">
    <location>
        <begin position="19"/>
        <end position="103"/>
    </location>
</feature>
<feature type="signal peptide" evidence="1">
    <location>
        <begin position="1"/>
        <end position="18"/>
    </location>
</feature>
<keyword evidence="3" id="KW-1185">Reference proteome</keyword>
<sequence length="103" mass="11251">MKTYLAIGLLLLSTMAMGAFQDDGTVIYEGATVLTVSAPQEQYLLVYECESCTPVKMTITATSVIRINGSVSTLERLFTQARWRADVFAEAGTPTTLSRISTY</sequence>
<reference evidence="2 3" key="1">
    <citation type="submission" date="2019-08" db="EMBL/GenBank/DDBJ databases">
        <title>Whole-genome Sequencing of e-waste polymer degrading bacterium Pseudomonas sp. strain PE08.</title>
        <authorList>
            <person name="Kirdat K."/>
            <person name="Debbarma P."/>
            <person name="Narawade N."/>
            <person name="Suyal D."/>
            <person name="Thorat V."/>
            <person name="Shouche Y."/>
            <person name="Goel R."/>
            <person name="Yadav A."/>
        </authorList>
    </citation>
    <scope>NUCLEOTIDE SEQUENCE [LARGE SCALE GENOMIC DNA]</scope>
    <source>
        <strain evidence="2 3">PE08</strain>
    </source>
</reference>
<dbReference type="Proteomes" id="UP000327179">
    <property type="component" value="Chromosome"/>
</dbReference>
<dbReference type="AlphaFoldDB" id="A0A5J6QFS2"/>
<name>A0A5J6QFS2_9GAMM</name>
<evidence type="ECO:0000256" key="1">
    <source>
        <dbReference type="SAM" id="SignalP"/>
    </source>
</evidence>
<evidence type="ECO:0000313" key="2">
    <source>
        <dbReference type="EMBL" id="QEY61307.1"/>
    </source>
</evidence>
<gene>
    <name evidence="2" type="ORF">FXN65_04290</name>
</gene>
<dbReference type="KEGG" id="plal:FXN65_04290"/>
<accession>A0A5J6QFS2</accession>
<evidence type="ECO:0000313" key="3">
    <source>
        <dbReference type="Proteomes" id="UP000327179"/>
    </source>
</evidence>
<keyword evidence="1" id="KW-0732">Signal</keyword>